<comment type="caution">
    <text evidence="2">The sequence shown here is derived from an EMBL/GenBank/DDBJ whole genome shotgun (WGS) entry which is preliminary data.</text>
</comment>
<dbReference type="Proteomes" id="UP001165663">
    <property type="component" value="Unassembled WGS sequence"/>
</dbReference>
<gene>
    <name evidence="2" type="ORF">Mkiyose1413_47590</name>
    <name evidence="1" type="ORF">SRL2020028_37560</name>
</gene>
<accession>A0A9P3QB27</accession>
<name>A0A9P3QB27_9MYCO</name>
<dbReference type="EMBL" id="BRXE01000052">
    <property type="protein sequence ID" value="GLB84500.1"/>
    <property type="molecule type" value="Genomic_DNA"/>
</dbReference>
<evidence type="ECO:0000313" key="3">
    <source>
        <dbReference type="Proteomes" id="UP001064782"/>
    </source>
</evidence>
<evidence type="ECO:0000313" key="1">
    <source>
        <dbReference type="EMBL" id="GLB84500.1"/>
    </source>
</evidence>
<dbReference type="EMBL" id="BRZI01000057">
    <property type="protein sequence ID" value="GLD32876.1"/>
    <property type="molecule type" value="Genomic_DNA"/>
</dbReference>
<organism evidence="2 3">
    <name type="scientific">Mycobacterium kiyosense</name>
    <dbReference type="NCBI Taxonomy" id="2871094"/>
    <lineage>
        <taxon>Bacteria</taxon>
        <taxon>Bacillati</taxon>
        <taxon>Actinomycetota</taxon>
        <taxon>Actinomycetes</taxon>
        <taxon>Mycobacteriales</taxon>
        <taxon>Mycobacteriaceae</taxon>
        <taxon>Mycobacterium</taxon>
    </lineage>
</organism>
<keyword evidence="3" id="KW-1185">Reference proteome</keyword>
<sequence>MYCRGAVPADHRDSGVRIQGMHLIAESHRDGGRGHRATRVINGHRVTPPVTSARVGSEWLSILATAFLKHCGY</sequence>
<protein>
    <submittedName>
        <fullName evidence="2">Uncharacterized protein</fullName>
    </submittedName>
</protein>
<proteinExistence type="predicted"/>
<evidence type="ECO:0000313" key="2">
    <source>
        <dbReference type="EMBL" id="GLD32876.1"/>
    </source>
</evidence>
<reference evidence="2" key="1">
    <citation type="submission" date="2022-08" db="EMBL/GenBank/DDBJ databases">
        <title>Mycobacterium kiyosense sp. nov., scotochromogenic slow-glowing species isolated from respiratory specimens.</title>
        <authorList>
            <person name="Fukano H."/>
            <person name="Kazumi Y."/>
            <person name="Sakagami N."/>
            <person name="Ato M."/>
            <person name="Mitarai S."/>
            <person name="Hoshino Y."/>
        </authorList>
    </citation>
    <scope>NUCLEOTIDE SEQUENCE</scope>
    <source>
        <strain evidence="2">1413</strain>
        <strain evidence="1">SRL2020-028</strain>
    </source>
</reference>
<dbReference type="AlphaFoldDB" id="A0A9P3QB27"/>
<dbReference type="Proteomes" id="UP001064782">
    <property type="component" value="Unassembled WGS sequence"/>
</dbReference>